<protein>
    <recommendedName>
        <fullName evidence="3">Activator of Hsp90 ATPase homolog 1-like protein</fullName>
    </recommendedName>
</protein>
<name>A0ABU9NS74_9FLAO</name>
<evidence type="ECO:0000313" key="2">
    <source>
        <dbReference type="Proteomes" id="UP001468798"/>
    </source>
</evidence>
<reference evidence="1 2" key="1">
    <citation type="submission" date="2024-03" db="EMBL/GenBank/DDBJ databases">
        <title>Two novel species of the genus Flavobacterium exhibiting potentially degradation of complex polysaccharides.</title>
        <authorList>
            <person name="Lian X."/>
        </authorList>
    </citation>
    <scope>NUCLEOTIDE SEQUENCE [LARGE SCALE GENOMIC DNA]</scope>
    <source>
        <strain evidence="1 2">N6</strain>
    </source>
</reference>
<evidence type="ECO:0000313" key="1">
    <source>
        <dbReference type="EMBL" id="MEM0578131.1"/>
    </source>
</evidence>
<proteinExistence type="predicted"/>
<comment type="caution">
    <text evidence="1">The sequence shown here is derived from an EMBL/GenBank/DDBJ whole genome shotgun (WGS) entry which is preliminary data.</text>
</comment>
<dbReference type="RefSeq" id="WP_342692973.1">
    <property type="nucleotide sequence ID" value="NZ_JBCGDP010000020.1"/>
</dbReference>
<sequence length="65" mass="7284">MSLAIVREVRGDEYLKITMLDLEYDPKPPLEGGSVTNTDKETVKMMVAMYDSMFGPVLDSIKKGK</sequence>
<keyword evidence="2" id="KW-1185">Reference proteome</keyword>
<dbReference type="EMBL" id="JBCGDP010000020">
    <property type="protein sequence ID" value="MEM0578131.1"/>
    <property type="molecule type" value="Genomic_DNA"/>
</dbReference>
<organism evidence="1 2">
    <name type="scientific">Flavobacterium polysaccharolyticum</name>
    <dbReference type="NCBI Taxonomy" id="3133148"/>
    <lineage>
        <taxon>Bacteria</taxon>
        <taxon>Pseudomonadati</taxon>
        <taxon>Bacteroidota</taxon>
        <taxon>Flavobacteriia</taxon>
        <taxon>Flavobacteriales</taxon>
        <taxon>Flavobacteriaceae</taxon>
        <taxon>Flavobacterium</taxon>
    </lineage>
</organism>
<gene>
    <name evidence="1" type="ORF">WFZ86_16635</name>
</gene>
<dbReference type="Proteomes" id="UP001468798">
    <property type="component" value="Unassembled WGS sequence"/>
</dbReference>
<evidence type="ECO:0008006" key="3">
    <source>
        <dbReference type="Google" id="ProtNLM"/>
    </source>
</evidence>
<accession>A0ABU9NS74</accession>